<reference evidence="13" key="1">
    <citation type="journal article" date="2023" name="Mol. Phylogenet. Evol.">
        <title>Genome-scale phylogeny and comparative genomics of the fungal order Sordariales.</title>
        <authorList>
            <person name="Hensen N."/>
            <person name="Bonometti L."/>
            <person name="Westerberg I."/>
            <person name="Brannstrom I.O."/>
            <person name="Guillou S."/>
            <person name="Cros-Aarteil S."/>
            <person name="Calhoun S."/>
            <person name="Haridas S."/>
            <person name="Kuo A."/>
            <person name="Mondo S."/>
            <person name="Pangilinan J."/>
            <person name="Riley R."/>
            <person name="LaButti K."/>
            <person name="Andreopoulos B."/>
            <person name="Lipzen A."/>
            <person name="Chen C."/>
            <person name="Yan M."/>
            <person name="Daum C."/>
            <person name="Ng V."/>
            <person name="Clum A."/>
            <person name="Steindorff A."/>
            <person name="Ohm R.A."/>
            <person name="Martin F."/>
            <person name="Silar P."/>
            <person name="Natvig D.O."/>
            <person name="Lalanne C."/>
            <person name="Gautier V."/>
            <person name="Ament-Velasquez S.L."/>
            <person name="Kruys A."/>
            <person name="Hutchinson M.I."/>
            <person name="Powell A.J."/>
            <person name="Barry K."/>
            <person name="Miller A.N."/>
            <person name="Grigoriev I.V."/>
            <person name="Debuchy R."/>
            <person name="Gladieux P."/>
            <person name="Hiltunen Thoren M."/>
            <person name="Johannesson H."/>
        </authorList>
    </citation>
    <scope>NUCLEOTIDE SEQUENCE</scope>
    <source>
        <strain evidence="13">CBS 315.58</strain>
    </source>
</reference>
<protein>
    <submittedName>
        <fullName evidence="13">Mitochondrial carrier</fullName>
    </submittedName>
</protein>
<evidence type="ECO:0000256" key="8">
    <source>
        <dbReference type="ARBA" id="ARBA00023128"/>
    </source>
</evidence>
<dbReference type="InterPro" id="IPR018108">
    <property type="entry name" value="MCP_transmembrane"/>
</dbReference>
<keyword evidence="8" id="KW-0496">Mitochondrion</keyword>
<keyword evidence="7" id="KW-1133">Transmembrane helix</keyword>
<evidence type="ECO:0000256" key="1">
    <source>
        <dbReference type="ARBA" id="ARBA00004448"/>
    </source>
</evidence>
<keyword evidence="4 10" id="KW-0812">Transmembrane</keyword>
<dbReference type="GO" id="GO:0000064">
    <property type="term" value="F:L-ornithine transmembrane transporter activity"/>
    <property type="evidence" value="ECO:0007669"/>
    <property type="project" value="TreeGrafter"/>
</dbReference>
<accession>A0AAN6XMG5</accession>
<comment type="similarity">
    <text evidence="2 11">Belongs to the mitochondrial carrier (TC 2.A.29) family.</text>
</comment>
<reference evidence="13" key="2">
    <citation type="submission" date="2023-05" db="EMBL/GenBank/DDBJ databases">
        <authorList>
            <consortium name="Lawrence Berkeley National Laboratory"/>
            <person name="Steindorff A."/>
            <person name="Hensen N."/>
            <person name="Bonometti L."/>
            <person name="Westerberg I."/>
            <person name="Brannstrom I.O."/>
            <person name="Guillou S."/>
            <person name="Cros-Aarteil S."/>
            <person name="Calhoun S."/>
            <person name="Haridas S."/>
            <person name="Kuo A."/>
            <person name="Mondo S."/>
            <person name="Pangilinan J."/>
            <person name="Riley R."/>
            <person name="Labutti K."/>
            <person name="Andreopoulos B."/>
            <person name="Lipzen A."/>
            <person name="Chen C."/>
            <person name="Yanf M."/>
            <person name="Daum C."/>
            <person name="Ng V."/>
            <person name="Clum A."/>
            <person name="Ohm R."/>
            <person name="Martin F."/>
            <person name="Silar P."/>
            <person name="Natvig D."/>
            <person name="Lalanne C."/>
            <person name="Gautier V."/>
            <person name="Ament-Velasquez S.L."/>
            <person name="Kruys A."/>
            <person name="Hutchinson M.I."/>
            <person name="Powell A.J."/>
            <person name="Barry K."/>
            <person name="Miller A.N."/>
            <person name="Grigoriev I.V."/>
            <person name="Debuchy R."/>
            <person name="Gladieux P."/>
            <person name="Thoren M.H."/>
            <person name="Johannesson H."/>
        </authorList>
    </citation>
    <scope>NUCLEOTIDE SEQUENCE</scope>
    <source>
        <strain evidence="13">CBS 315.58</strain>
    </source>
</reference>
<evidence type="ECO:0000256" key="3">
    <source>
        <dbReference type="ARBA" id="ARBA00022448"/>
    </source>
</evidence>
<evidence type="ECO:0000256" key="11">
    <source>
        <dbReference type="RuleBase" id="RU000488"/>
    </source>
</evidence>
<keyword evidence="5" id="KW-0677">Repeat</keyword>
<dbReference type="PANTHER" id="PTHR45624">
    <property type="entry name" value="MITOCHONDRIAL BASIC AMINO ACIDS TRANSPORTER-RELATED"/>
    <property type="match status" value="1"/>
</dbReference>
<proteinExistence type="inferred from homology"/>
<dbReference type="Pfam" id="PF00153">
    <property type="entry name" value="Mito_carr"/>
    <property type="match status" value="3"/>
</dbReference>
<dbReference type="PROSITE" id="PS50920">
    <property type="entry name" value="SOLCAR"/>
    <property type="match status" value="3"/>
</dbReference>
<comment type="caution">
    <text evidence="13">The sequence shown here is derived from an EMBL/GenBank/DDBJ whole genome shotgun (WGS) entry which is preliminary data.</text>
</comment>
<dbReference type="InterPro" id="IPR050567">
    <property type="entry name" value="Mitochondrial_Carrier"/>
</dbReference>
<evidence type="ECO:0000256" key="7">
    <source>
        <dbReference type="ARBA" id="ARBA00022989"/>
    </source>
</evidence>
<evidence type="ECO:0000256" key="2">
    <source>
        <dbReference type="ARBA" id="ARBA00006375"/>
    </source>
</evidence>
<evidence type="ECO:0000313" key="14">
    <source>
        <dbReference type="Proteomes" id="UP001303160"/>
    </source>
</evidence>
<dbReference type="InterPro" id="IPR023395">
    <property type="entry name" value="MCP_dom_sf"/>
</dbReference>
<dbReference type="Gene3D" id="1.50.40.10">
    <property type="entry name" value="Mitochondrial carrier domain"/>
    <property type="match status" value="2"/>
</dbReference>
<keyword evidence="6" id="KW-0999">Mitochondrion inner membrane</keyword>
<evidence type="ECO:0000256" key="12">
    <source>
        <dbReference type="SAM" id="MobiDB-lite"/>
    </source>
</evidence>
<dbReference type="PANTHER" id="PTHR45624:SF12">
    <property type="entry name" value="MITOCHONDRIAL ORNITHINE TRANSPORTER 1"/>
    <property type="match status" value="1"/>
</dbReference>
<feature type="repeat" description="Solcar" evidence="10">
    <location>
        <begin position="26"/>
        <end position="106"/>
    </location>
</feature>
<keyword evidence="3 11" id="KW-0813">Transport</keyword>
<dbReference type="GO" id="GO:0005743">
    <property type="term" value="C:mitochondrial inner membrane"/>
    <property type="evidence" value="ECO:0007669"/>
    <property type="project" value="UniProtKB-SubCell"/>
</dbReference>
<keyword evidence="9 10" id="KW-0472">Membrane</keyword>
<evidence type="ECO:0000256" key="5">
    <source>
        <dbReference type="ARBA" id="ARBA00022737"/>
    </source>
</evidence>
<evidence type="ECO:0000256" key="4">
    <source>
        <dbReference type="ARBA" id="ARBA00022692"/>
    </source>
</evidence>
<feature type="repeat" description="Solcar" evidence="10">
    <location>
        <begin position="219"/>
        <end position="307"/>
    </location>
</feature>
<evidence type="ECO:0000313" key="13">
    <source>
        <dbReference type="EMBL" id="KAK4203508.1"/>
    </source>
</evidence>
<gene>
    <name evidence="13" type="ORF">QBC40DRAFT_316115</name>
</gene>
<dbReference type="Proteomes" id="UP001303160">
    <property type="component" value="Unassembled WGS sequence"/>
</dbReference>
<dbReference type="EMBL" id="MU863888">
    <property type="protein sequence ID" value="KAK4203508.1"/>
    <property type="molecule type" value="Genomic_DNA"/>
</dbReference>
<keyword evidence="14" id="KW-1185">Reference proteome</keyword>
<evidence type="ECO:0000256" key="10">
    <source>
        <dbReference type="PROSITE-ProRule" id="PRU00282"/>
    </source>
</evidence>
<feature type="region of interest" description="Disordered" evidence="12">
    <location>
        <begin position="1"/>
        <end position="23"/>
    </location>
</feature>
<dbReference type="SUPFAM" id="SSF103506">
    <property type="entry name" value="Mitochondrial carrier"/>
    <property type="match status" value="1"/>
</dbReference>
<evidence type="ECO:0000256" key="6">
    <source>
        <dbReference type="ARBA" id="ARBA00022792"/>
    </source>
</evidence>
<dbReference type="InterPro" id="IPR002067">
    <property type="entry name" value="MCP"/>
</dbReference>
<name>A0AAN6XMG5_9PEZI</name>
<organism evidence="13 14">
    <name type="scientific">Triangularia verruculosa</name>
    <dbReference type="NCBI Taxonomy" id="2587418"/>
    <lineage>
        <taxon>Eukaryota</taxon>
        <taxon>Fungi</taxon>
        <taxon>Dikarya</taxon>
        <taxon>Ascomycota</taxon>
        <taxon>Pezizomycotina</taxon>
        <taxon>Sordariomycetes</taxon>
        <taxon>Sordariomycetidae</taxon>
        <taxon>Sordariales</taxon>
        <taxon>Podosporaceae</taxon>
        <taxon>Triangularia</taxon>
    </lineage>
</organism>
<sequence length="309" mass="33380">MAAPTTPQDLALPEPAPSSTGASQTVKDLFSGAAGGIAQVLIGQPFDIVKVRLQTSTTYPSALTAATSIYRHEGPLAFYKGTLTPLLGIGACVSIQFGAFHSARRYLESLSPGGKSQLSHSQYFAAGAFAGVANSIISGPIEHVRIRLQTQPHGPSRLYSGPLDCVSKLVKQGGLAGGLYRGQTVTVIREAQAYGLWFLAFEWLMNSDAKRNKIERKEVPSWKVAVYGGLAGEVLWLGSYPFDVVKSKMQTDGFGTEKRYKNMRDCFGQVWRREGVRGFWKGLGPTLLRAMPVSAGTFAVVEMTMRAIN</sequence>
<dbReference type="GO" id="GO:1990575">
    <property type="term" value="P:mitochondrial L-ornithine transmembrane transport"/>
    <property type="evidence" value="ECO:0007669"/>
    <property type="project" value="TreeGrafter"/>
</dbReference>
<dbReference type="AlphaFoldDB" id="A0AAN6XMG5"/>
<comment type="subcellular location">
    <subcellularLocation>
        <location evidence="1">Mitochondrion inner membrane</location>
        <topology evidence="1">Multi-pass membrane protein</topology>
    </subcellularLocation>
</comment>
<evidence type="ECO:0000256" key="9">
    <source>
        <dbReference type="ARBA" id="ARBA00023136"/>
    </source>
</evidence>
<feature type="repeat" description="Solcar" evidence="10">
    <location>
        <begin position="118"/>
        <end position="207"/>
    </location>
</feature>
<dbReference type="PRINTS" id="PR00926">
    <property type="entry name" value="MITOCARRIER"/>
</dbReference>